<dbReference type="InterPro" id="IPR002293">
    <property type="entry name" value="AA/rel_permease1"/>
</dbReference>
<feature type="transmembrane region" description="Helical" evidence="5">
    <location>
        <begin position="244"/>
        <end position="267"/>
    </location>
</feature>
<proteinExistence type="predicted"/>
<evidence type="ECO:0000313" key="6">
    <source>
        <dbReference type="EMBL" id="BBO82315.1"/>
    </source>
</evidence>
<dbReference type="GO" id="GO:0015179">
    <property type="term" value="F:L-amino acid transmembrane transporter activity"/>
    <property type="evidence" value="ECO:0007669"/>
    <property type="project" value="TreeGrafter"/>
</dbReference>
<dbReference type="PANTHER" id="PTHR11785:SF512">
    <property type="entry name" value="SOBREMESA, ISOFORM B"/>
    <property type="match status" value="1"/>
</dbReference>
<feature type="transmembrane region" description="Helical" evidence="5">
    <location>
        <begin position="428"/>
        <end position="446"/>
    </location>
</feature>
<evidence type="ECO:0000256" key="1">
    <source>
        <dbReference type="ARBA" id="ARBA00004141"/>
    </source>
</evidence>
<dbReference type="EMBL" id="AP021876">
    <property type="protein sequence ID" value="BBO82315.1"/>
    <property type="molecule type" value="Genomic_DNA"/>
</dbReference>
<evidence type="ECO:0000256" key="4">
    <source>
        <dbReference type="ARBA" id="ARBA00023136"/>
    </source>
</evidence>
<feature type="transmembrane region" description="Helical" evidence="5">
    <location>
        <begin position="171"/>
        <end position="191"/>
    </location>
</feature>
<gene>
    <name evidence="6" type="ORF">DSCO28_28810</name>
</gene>
<evidence type="ECO:0000256" key="2">
    <source>
        <dbReference type="ARBA" id="ARBA00022692"/>
    </source>
</evidence>
<feature type="transmembrane region" description="Helical" evidence="5">
    <location>
        <begin position="93"/>
        <end position="115"/>
    </location>
</feature>
<sequence length="471" mass="50528">MSNGLKRELGLFSATALVVANMVGTGIFTTSGFIMAELGDPRALILCWICGGLFSLCGALCYGELGARFPRAGGEYVFLKECLGRPVGFLSGWISLIVGFSAPIAAASMAFATYFFQTFAIPSGNEGFVFSMSGIPLVTLSPLTLTAIGVIVLFSLIHYHSLHVGSRVQNGLTLFKIILVVVFIGAGLFMGNGSADHFAVTATTAWSSEKFAVALIFVSFAYSGWNAAAYLGDEIVDPQKNIPISLFAGTVIVMILYVLLNVVYLYALSPEAMQGIMEIGAKSAKSLFGRGISRLFSGAVALGLLSVLSAMILTGPRIYYAMSRDRLFFQIFGRLDANRNTPAKSIFLQAAIAIMMVVSASFDSLLLYIGLTLSLFAMLAVIGLMRVRRQSPLSGGSYRTFGYPFTPLLFILGNLWIIFFSIKSRPITALFSLGTIGLGIAAYLYFTCRYHPEDESAVVGGTANTESQPLL</sequence>
<dbReference type="GO" id="GO:0016020">
    <property type="term" value="C:membrane"/>
    <property type="evidence" value="ECO:0007669"/>
    <property type="project" value="UniProtKB-SubCell"/>
</dbReference>
<feature type="transmembrane region" description="Helical" evidence="5">
    <location>
        <begin position="295"/>
        <end position="320"/>
    </location>
</feature>
<dbReference type="KEGG" id="dov:DSCO28_28810"/>
<dbReference type="AlphaFoldDB" id="A0A5K7ZNV5"/>
<name>A0A5K7ZNV5_9BACT</name>
<feature type="transmembrane region" description="Helical" evidence="5">
    <location>
        <begin position="211"/>
        <end position="232"/>
    </location>
</feature>
<feature type="transmembrane region" description="Helical" evidence="5">
    <location>
        <begin position="405"/>
        <end position="422"/>
    </location>
</feature>
<dbReference type="Proteomes" id="UP000425960">
    <property type="component" value="Chromosome"/>
</dbReference>
<dbReference type="Gene3D" id="1.20.1740.10">
    <property type="entry name" value="Amino acid/polyamine transporter I"/>
    <property type="match status" value="1"/>
</dbReference>
<feature type="transmembrane region" description="Helical" evidence="5">
    <location>
        <begin position="135"/>
        <end position="159"/>
    </location>
</feature>
<keyword evidence="4 5" id="KW-0472">Membrane</keyword>
<organism evidence="6 7">
    <name type="scientific">Desulfosarcina ovata subsp. sediminis</name>
    <dbReference type="NCBI Taxonomy" id="885957"/>
    <lineage>
        <taxon>Bacteria</taxon>
        <taxon>Pseudomonadati</taxon>
        <taxon>Thermodesulfobacteriota</taxon>
        <taxon>Desulfobacteria</taxon>
        <taxon>Desulfobacterales</taxon>
        <taxon>Desulfosarcinaceae</taxon>
        <taxon>Desulfosarcina</taxon>
    </lineage>
</organism>
<feature type="transmembrane region" description="Helical" evidence="5">
    <location>
        <begin position="12"/>
        <end position="36"/>
    </location>
</feature>
<reference evidence="6 7" key="1">
    <citation type="submission" date="2019-11" db="EMBL/GenBank/DDBJ databases">
        <title>Comparative genomics of hydrocarbon-degrading Desulfosarcina strains.</title>
        <authorList>
            <person name="Watanabe M."/>
            <person name="Kojima H."/>
            <person name="Fukui M."/>
        </authorList>
    </citation>
    <scope>NUCLEOTIDE SEQUENCE [LARGE SCALE GENOMIC DNA]</scope>
    <source>
        <strain evidence="6 7">28bB2T</strain>
    </source>
</reference>
<evidence type="ECO:0000256" key="5">
    <source>
        <dbReference type="SAM" id="Phobius"/>
    </source>
</evidence>
<feature type="transmembrane region" description="Helical" evidence="5">
    <location>
        <begin position="341"/>
        <end position="359"/>
    </location>
</feature>
<keyword evidence="3 5" id="KW-1133">Transmembrane helix</keyword>
<dbReference type="InterPro" id="IPR050598">
    <property type="entry name" value="AminoAcid_Transporter"/>
</dbReference>
<dbReference type="PIRSF" id="PIRSF006060">
    <property type="entry name" value="AA_transporter"/>
    <property type="match status" value="1"/>
</dbReference>
<dbReference type="PANTHER" id="PTHR11785">
    <property type="entry name" value="AMINO ACID TRANSPORTER"/>
    <property type="match status" value="1"/>
</dbReference>
<feature type="transmembrane region" description="Helical" evidence="5">
    <location>
        <begin position="365"/>
        <end position="384"/>
    </location>
</feature>
<protein>
    <submittedName>
        <fullName evidence="6">Amino acid permease</fullName>
    </submittedName>
</protein>
<evidence type="ECO:0000313" key="7">
    <source>
        <dbReference type="Proteomes" id="UP000425960"/>
    </source>
</evidence>
<evidence type="ECO:0000256" key="3">
    <source>
        <dbReference type="ARBA" id="ARBA00022989"/>
    </source>
</evidence>
<accession>A0A5K7ZNV5</accession>
<dbReference type="Pfam" id="PF13520">
    <property type="entry name" value="AA_permease_2"/>
    <property type="match status" value="1"/>
</dbReference>
<keyword evidence="2 5" id="KW-0812">Transmembrane</keyword>
<comment type="subcellular location">
    <subcellularLocation>
        <location evidence="1">Membrane</location>
        <topology evidence="1">Multi-pass membrane protein</topology>
    </subcellularLocation>
</comment>
<feature type="transmembrane region" description="Helical" evidence="5">
    <location>
        <begin position="42"/>
        <end position="62"/>
    </location>
</feature>
<dbReference type="RefSeq" id="WP_155322805.1">
    <property type="nucleotide sequence ID" value="NZ_AP021876.1"/>
</dbReference>